<evidence type="ECO:0000256" key="1">
    <source>
        <dbReference type="SAM" id="MobiDB-lite"/>
    </source>
</evidence>
<comment type="caution">
    <text evidence="2">The sequence shown here is derived from an EMBL/GenBank/DDBJ whole genome shotgun (WGS) entry which is preliminary data.</text>
</comment>
<organism evidence="2 3">
    <name type="scientific">Lupinus albus</name>
    <name type="common">White lupine</name>
    <name type="synonym">Lupinus termis</name>
    <dbReference type="NCBI Taxonomy" id="3870"/>
    <lineage>
        <taxon>Eukaryota</taxon>
        <taxon>Viridiplantae</taxon>
        <taxon>Streptophyta</taxon>
        <taxon>Embryophyta</taxon>
        <taxon>Tracheophyta</taxon>
        <taxon>Spermatophyta</taxon>
        <taxon>Magnoliopsida</taxon>
        <taxon>eudicotyledons</taxon>
        <taxon>Gunneridae</taxon>
        <taxon>Pentapetalae</taxon>
        <taxon>rosids</taxon>
        <taxon>fabids</taxon>
        <taxon>Fabales</taxon>
        <taxon>Fabaceae</taxon>
        <taxon>Papilionoideae</taxon>
        <taxon>50 kb inversion clade</taxon>
        <taxon>genistoids sensu lato</taxon>
        <taxon>core genistoids</taxon>
        <taxon>Genisteae</taxon>
        <taxon>Lupinus</taxon>
    </lineage>
</organism>
<dbReference type="EMBL" id="WOCE01000004">
    <property type="protein sequence ID" value="KAE9614882.1"/>
    <property type="molecule type" value="Genomic_DNA"/>
</dbReference>
<dbReference type="Proteomes" id="UP000447434">
    <property type="component" value="Chromosome 4"/>
</dbReference>
<name>A0A6A4QN44_LUPAL</name>
<dbReference type="AlphaFoldDB" id="A0A6A4QN44"/>
<feature type="region of interest" description="Disordered" evidence="1">
    <location>
        <begin position="1"/>
        <end position="22"/>
    </location>
</feature>
<gene>
    <name evidence="2" type="ORF">Lalb_Chr04g0249381</name>
</gene>
<reference evidence="3" key="1">
    <citation type="journal article" date="2020" name="Nat. Commun.">
        <title>Genome sequence of the cluster root forming white lupin.</title>
        <authorList>
            <person name="Hufnagel B."/>
            <person name="Marques A."/>
            <person name="Soriano A."/>
            <person name="Marques L."/>
            <person name="Divol F."/>
            <person name="Doumas P."/>
            <person name="Sallet E."/>
            <person name="Mancinotti D."/>
            <person name="Carrere S."/>
            <person name="Marande W."/>
            <person name="Arribat S."/>
            <person name="Keller J."/>
            <person name="Huneau C."/>
            <person name="Blein T."/>
            <person name="Aime D."/>
            <person name="Laguerre M."/>
            <person name="Taylor J."/>
            <person name="Schubert V."/>
            <person name="Nelson M."/>
            <person name="Geu-Flores F."/>
            <person name="Crespi M."/>
            <person name="Gallardo-Guerrero K."/>
            <person name="Delaux P.-M."/>
            <person name="Salse J."/>
            <person name="Berges H."/>
            <person name="Guyot R."/>
            <person name="Gouzy J."/>
            <person name="Peret B."/>
        </authorList>
    </citation>
    <scope>NUCLEOTIDE SEQUENCE [LARGE SCALE GENOMIC DNA]</scope>
    <source>
        <strain evidence="3">cv. Amiga</strain>
    </source>
</reference>
<accession>A0A6A4QN44</accession>
<evidence type="ECO:0000313" key="3">
    <source>
        <dbReference type="Proteomes" id="UP000447434"/>
    </source>
</evidence>
<keyword evidence="3" id="KW-1185">Reference proteome</keyword>
<protein>
    <submittedName>
        <fullName evidence="2">Uncharacterized protein</fullName>
    </submittedName>
</protein>
<proteinExistence type="predicted"/>
<sequence>MPACDMNNHRINDKRPAKKRRKGRYHVMWGQISDDRLFSFLPFVILSHPKSKKMRSCLH</sequence>
<evidence type="ECO:0000313" key="2">
    <source>
        <dbReference type="EMBL" id="KAE9614882.1"/>
    </source>
</evidence>